<dbReference type="Proteomes" id="UP000663832">
    <property type="component" value="Unassembled WGS sequence"/>
</dbReference>
<organism evidence="2 5">
    <name type="scientific">Adineta steineri</name>
    <dbReference type="NCBI Taxonomy" id="433720"/>
    <lineage>
        <taxon>Eukaryota</taxon>
        <taxon>Metazoa</taxon>
        <taxon>Spiralia</taxon>
        <taxon>Gnathifera</taxon>
        <taxon>Rotifera</taxon>
        <taxon>Eurotatoria</taxon>
        <taxon>Bdelloidea</taxon>
        <taxon>Adinetida</taxon>
        <taxon>Adinetidae</taxon>
        <taxon>Adineta</taxon>
    </lineage>
</organism>
<dbReference type="Pfam" id="PF03372">
    <property type="entry name" value="Exo_endo_phos"/>
    <property type="match status" value="1"/>
</dbReference>
<dbReference type="PANTHER" id="PTHR14859:SF0">
    <property type="entry name" value="ENDONUCLEASE_EXONUCLEASE_PHOSPHATASE FAMILY PROTEIN, EXPRESSED"/>
    <property type="match status" value="1"/>
</dbReference>
<dbReference type="SUPFAM" id="SSF56219">
    <property type="entry name" value="DNase I-like"/>
    <property type="match status" value="1"/>
</dbReference>
<dbReference type="GO" id="GO:0005783">
    <property type="term" value="C:endoplasmic reticulum"/>
    <property type="evidence" value="ECO:0007669"/>
    <property type="project" value="TreeGrafter"/>
</dbReference>
<feature type="domain" description="Endonuclease/exonuclease/phosphatase" evidence="1">
    <location>
        <begin position="7"/>
        <end position="225"/>
    </location>
</feature>
<evidence type="ECO:0000313" key="2">
    <source>
        <dbReference type="EMBL" id="CAF1578971.1"/>
    </source>
</evidence>
<evidence type="ECO:0000313" key="3">
    <source>
        <dbReference type="EMBL" id="CAF1672830.1"/>
    </source>
</evidence>
<protein>
    <recommendedName>
        <fullName evidence="1">Endonuclease/exonuclease/phosphatase domain-containing protein</fullName>
    </recommendedName>
</protein>
<dbReference type="GO" id="GO:0003824">
    <property type="term" value="F:catalytic activity"/>
    <property type="evidence" value="ECO:0007669"/>
    <property type="project" value="InterPro"/>
</dbReference>
<gene>
    <name evidence="2" type="ORF">BJG266_LOCUS48508</name>
    <name evidence="3" type="ORF">QVE165_LOCUS65578</name>
</gene>
<dbReference type="GO" id="GO:0006506">
    <property type="term" value="P:GPI anchor biosynthetic process"/>
    <property type="evidence" value="ECO:0007669"/>
    <property type="project" value="TreeGrafter"/>
</dbReference>
<keyword evidence="4" id="KW-1185">Reference proteome</keyword>
<dbReference type="InterPro" id="IPR005135">
    <property type="entry name" value="Endo/exonuclease/phosphatase"/>
</dbReference>
<dbReference type="EMBL" id="CAJNOI010006494">
    <property type="protein sequence ID" value="CAF1578971.1"/>
    <property type="molecule type" value="Genomic_DNA"/>
</dbReference>
<dbReference type="InterPro" id="IPR036691">
    <property type="entry name" value="Endo/exonu/phosph_ase_sf"/>
</dbReference>
<comment type="caution">
    <text evidence="2">The sequence shown here is derived from an EMBL/GenBank/DDBJ whole genome shotgun (WGS) entry which is preliminary data.</text>
</comment>
<dbReference type="AlphaFoldDB" id="A0A815Z1F4"/>
<evidence type="ECO:0000313" key="5">
    <source>
        <dbReference type="Proteomes" id="UP000663877"/>
    </source>
</evidence>
<dbReference type="OrthoDB" id="200415at2759"/>
<proteinExistence type="predicted"/>
<name>A0A815Z1F4_9BILA</name>
<evidence type="ECO:0000259" key="1">
    <source>
        <dbReference type="Pfam" id="PF03372"/>
    </source>
</evidence>
<reference evidence="2" key="1">
    <citation type="submission" date="2021-02" db="EMBL/GenBank/DDBJ databases">
        <authorList>
            <person name="Nowell W R."/>
        </authorList>
    </citation>
    <scope>NUCLEOTIDE SEQUENCE</scope>
</reference>
<dbReference type="GO" id="GO:0016020">
    <property type="term" value="C:membrane"/>
    <property type="evidence" value="ECO:0007669"/>
    <property type="project" value="GOC"/>
</dbReference>
<dbReference type="Gene3D" id="3.60.10.10">
    <property type="entry name" value="Endonuclease/exonuclease/phosphatase"/>
    <property type="match status" value="1"/>
</dbReference>
<sequence length="256" mass="29680">MTTLRVATINVHSFCKPLYFSNNISQLISILQPLNLDVIAVQEMQNNDKWKDFCQRLSLPFSAYGPEDGAFCNGIASRYAIRSYSVQKTNFFCKGGVRSVLHCCLDGVENLTFAITHLDHLDEDTRLHQIKQFNPYEHNIDILMGDMNALTREDYSDNYYRDIVVAKRKKSNWESAHFDLTQLITHEWNYQDAFKTINPTFQDEQIATCSYGTRIDYVYIHPRINNHWNLTSCSIIDTKGATDHNVVFAEFQQLSR</sequence>
<dbReference type="InterPro" id="IPR051916">
    <property type="entry name" value="GPI-anchor_lipid_remodeler"/>
</dbReference>
<evidence type="ECO:0000313" key="4">
    <source>
        <dbReference type="Proteomes" id="UP000663832"/>
    </source>
</evidence>
<dbReference type="PANTHER" id="PTHR14859">
    <property type="entry name" value="CALCOFLUOR WHITE HYPERSENSITIVE PROTEIN PRECURSOR"/>
    <property type="match status" value="1"/>
</dbReference>
<accession>A0A815Z1F4</accession>
<dbReference type="EMBL" id="CAJNOM010006916">
    <property type="protein sequence ID" value="CAF1672830.1"/>
    <property type="molecule type" value="Genomic_DNA"/>
</dbReference>
<dbReference type="Proteomes" id="UP000663877">
    <property type="component" value="Unassembled WGS sequence"/>
</dbReference>